<dbReference type="EC" id="6.3.5.1" evidence="3 10"/>
<dbReference type="GO" id="GO:0003952">
    <property type="term" value="F:NAD+ synthase (glutamine-hydrolyzing) activity"/>
    <property type="evidence" value="ECO:0007669"/>
    <property type="project" value="UniProtKB-UniRule"/>
</dbReference>
<name>A0A7I8VT80_9ANNE</name>
<dbReference type="Pfam" id="PF02540">
    <property type="entry name" value="NAD_synthase"/>
    <property type="match status" value="1"/>
</dbReference>
<dbReference type="InterPro" id="IPR014729">
    <property type="entry name" value="Rossmann-like_a/b/a_fold"/>
</dbReference>
<evidence type="ECO:0000256" key="7">
    <source>
        <dbReference type="ARBA" id="ARBA00022840"/>
    </source>
</evidence>
<dbReference type="CDD" id="cd07570">
    <property type="entry name" value="GAT_Gln-NAD-synth"/>
    <property type="match status" value="1"/>
</dbReference>
<evidence type="ECO:0000256" key="5">
    <source>
        <dbReference type="ARBA" id="ARBA00022598"/>
    </source>
</evidence>
<evidence type="ECO:0000256" key="1">
    <source>
        <dbReference type="ARBA" id="ARBA00005188"/>
    </source>
</evidence>
<organism evidence="12 13">
    <name type="scientific">Dimorphilus gyrociliatus</name>
    <dbReference type="NCBI Taxonomy" id="2664684"/>
    <lineage>
        <taxon>Eukaryota</taxon>
        <taxon>Metazoa</taxon>
        <taxon>Spiralia</taxon>
        <taxon>Lophotrochozoa</taxon>
        <taxon>Annelida</taxon>
        <taxon>Polychaeta</taxon>
        <taxon>Polychaeta incertae sedis</taxon>
        <taxon>Dinophilidae</taxon>
        <taxon>Dimorphilus</taxon>
    </lineage>
</organism>
<comment type="catalytic activity">
    <reaction evidence="10">
        <text>deamido-NAD(+) + L-glutamine + ATP + H2O = L-glutamate + AMP + diphosphate + NAD(+) + H(+)</text>
        <dbReference type="Rhea" id="RHEA:24384"/>
        <dbReference type="ChEBI" id="CHEBI:15377"/>
        <dbReference type="ChEBI" id="CHEBI:15378"/>
        <dbReference type="ChEBI" id="CHEBI:29985"/>
        <dbReference type="ChEBI" id="CHEBI:30616"/>
        <dbReference type="ChEBI" id="CHEBI:33019"/>
        <dbReference type="ChEBI" id="CHEBI:57540"/>
        <dbReference type="ChEBI" id="CHEBI:58359"/>
        <dbReference type="ChEBI" id="CHEBI:58437"/>
        <dbReference type="ChEBI" id="CHEBI:456215"/>
        <dbReference type="EC" id="6.3.5.1"/>
    </reaction>
</comment>
<dbReference type="GO" id="GO:0005737">
    <property type="term" value="C:cytoplasm"/>
    <property type="evidence" value="ECO:0007669"/>
    <property type="project" value="InterPro"/>
</dbReference>
<evidence type="ECO:0000313" key="12">
    <source>
        <dbReference type="EMBL" id="CAD5118597.1"/>
    </source>
</evidence>
<comment type="caution">
    <text evidence="12">The sequence shown here is derived from an EMBL/GenBank/DDBJ whole genome shotgun (WGS) entry which is preliminary data.</text>
</comment>
<evidence type="ECO:0000256" key="3">
    <source>
        <dbReference type="ARBA" id="ARBA00012743"/>
    </source>
</evidence>
<dbReference type="OrthoDB" id="2020662at2759"/>
<dbReference type="Gene3D" id="3.60.110.10">
    <property type="entry name" value="Carbon-nitrogen hydrolase"/>
    <property type="match status" value="1"/>
</dbReference>
<keyword evidence="8 10" id="KW-0520">NAD</keyword>
<protein>
    <recommendedName>
        <fullName evidence="4 10">Glutamine-dependent NAD(+) synthetase</fullName>
        <ecNumber evidence="3 10">6.3.5.1</ecNumber>
    </recommendedName>
    <alternativeName>
        <fullName evidence="9 10">NAD(+) synthase [glutamine-hydrolyzing]</fullName>
    </alternativeName>
</protein>
<evidence type="ECO:0000313" key="13">
    <source>
        <dbReference type="Proteomes" id="UP000549394"/>
    </source>
</evidence>
<dbReference type="InterPro" id="IPR036526">
    <property type="entry name" value="C-N_Hydrolase_sf"/>
</dbReference>
<dbReference type="PANTHER" id="PTHR23090:SF9">
    <property type="entry name" value="GLUTAMINE-DEPENDENT NAD(+) SYNTHETASE"/>
    <property type="match status" value="1"/>
</dbReference>
<evidence type="ECO:0000259" key="11">
    <source>
        <dbReference type="PROSITE" id="PS50263"/>
    </source>
</evidence>
<evidence type="ECO:0000256" key="9">
    <source>
        <dbReference type="ARBA" id="ARBA00030681"/>
    </source>
</evidence>
<gene>
    <name evidence="12" type="ORF">DGYR_LOCUS6950</name>
</gene>
<comment type="similarity">
    <text evidence="2 10">In the C-terminal section; belongs to the NAD synthetase family.</text>
</comment>
<dbReference type="InterPro" id="IPR003010">
    <property type="entry name" value="C-N_Hydrolase"/>
</dbReference>
<feature type="domain" description="CN hydrolase" evidence="11">
    <location>
        <begin position="1"/>
        <end position="185"/>
    </location>
</feature>
<dbReference type="NCBIfam" id="TIGR00552">
    <property type="entry name" value="nadE"/>
    <property type="match status" value="1"/>
</dbReference>
<accession>A0A7I8VT80</accession>
<dbReference type="UniPathway" id="UPA00253">
    <property type="reaction ID" value="UER00334"/>
</dbReference>
<dbReference type="InterPro" id="IPR014445">
    <property type="entry name" value="Gln-dep_NAD_synthase"/>
</dbReference>
<dbReference type="PROSITE" id="PS50263">
    <property type="entry name" value="CN_HYDROLASE"/>
    <property type="match status" value="1"/>
</dbReference>
<dbReference type="Proteomes" id="UP000549394">
    <property type="component" value="Unassembled WGS sequence"/>
</dbReference>
<evidence type="ECO:0000256" key="2">
    <source>
        <dbReference type="ARBA" id="ARBA00007145"/>
    </source>
</evidence>
<dbReference type="InterPro" id="IPR022310">
    <property type="entry name" value="NAD/GMP_synthase"/>
</dbReference>
<dbReference type="EMBL" id="CAJFCJ010000009">
    <property type="protein sequence ID" value="CAD5118597.1"/>
    <property type="molecule type" value="Genomic_DNA"/>
</dbReference>
<dbReference type="FunFam" id="3.40.50.620:FF:000036">
    <property type="entry name" value="Glutamine-dependent NAD(+) synthetase"/>
    <property type="match status" value="1"/>
</dbReference>
<dbReference type="CDD" id="cd00553">
    <property type="entry name" value="NAD_synthase"/>
    <property type="match status" value="1"/>
</dbReference>
<dbReference type="AlphaFoldDB" id="A0A7I8VT80"/>
<keyword evidence="6 10" id="KW-0547">Nucleotide-binding</keyword>
<dbReference type="GO" id="GO:0009435">
    <property type="term" value="P:NAD+ biosynthetic process"/>
    <property type="evidence" value="ECO:0007669"/>
    <property type="project" value="UniProtKB-UniRule"/>
</dbReference>
<keyword evidence="5 10" id="KW-0436">Ligase</keyword>
<dbReference type="InterPro" id="IPR003694">
    <property type="entry name" value="NAD_synthase"/>
</dbReference>
<dbReference type="Pfam" id="PF00795">
    <property type="entry name" value="CN_hydrolase"/>
    <property type="match status" value="1"/>
</dbReference>
<keyword evidence="7 10" id="KW-0067">ATP-binding</keyword>
<evidence type="ECO:0000256" key="4">
    <source>
        <dbReference type="ARBA" id="ARBA00017309"/>
    </source>
</evidence>
<dbReference type="Gene3D" id="3.40.50.620">
    <property type="entry name" value="HUPs"/>
    <property type="match status" value="1"/>
</dbReference>
<evidence type="ECO:0000256" key="10">
    <source>
        <dbReference type="PIRNR" id="PIRNR006630"/>
    </source>
</evidence>
<evidence type="ECO:0000256" key="8">
    <source>
        <dbReference type="ARBA" id="ARBA00023027"/>
    </source>
</evidence>
<dbReference type="PANTHER" id="PTHR23090">
    <property type="entry name" value="NH 3 /GLUTAMINE-DEPENDENT NAD + SYNTHETASE"/>
    <property type="match status" value="1"/>
</dbReference>
<reference evidence="12 13" key="1">
    <citation type="submission" date="2020-08" db="EMBL/GenBank/DDBJ databases">
        <authorList>
            <person name="Hejnol A."/>
        </authorList>
    </citation>
    <scope>NUCLEOTIDE SEQUENCE [LARGE SCALE GENOMIC DNA]</scope>
</reference>
<dbReference type="SUPFAM" id="SSF56317">
    <property type="entry name" value="Carbon-nitrogen hydrolase"/>
    <property type="match status" value="1"/>
</dbReference>
<proteinExistence type="inferred from homology"/>
<dbReference type="GO" id="GO:0004359">
    <property type="term" value="F:glutaminase activity"/>
    <property type="evidence" value="ECO:0007669"/>
    <property type="project" value="InterPro"/>
</dbReference>
<comment type="pathway">
    <text evidence="1 10">Cofactor biosynthesis; NAD(+) biosynthesis; NAD(+) from deamido-NAD(+) (L-Gln route): step 1/1.</text>
</comment>
<sequence>MHKNVAYNCRVYFLNKKLLLIRPKLRLCNDGNYREGRWFTPWMKFRQVEDFHLPRLIRDITGQSLISIGDAVISTIDTCIGSEICEEMWHTASSHIEMGLDGVEIFTNSSGSHHQLRKAYIRVDLINSATSKGGGIYMFSNHQGCDGERVYYDGCSMISINGHTVAQGSQFSLDDVQVLTATLDLEDVRSYRNTMRSRNEAAACASPYPRIICDFSCSSDDLCLPSYQPVQWQYHLAEEEIALGPACWLWDYLRRSRQGGYFLPLSGGIDSSSTAAIVGSMCHLVCDAVKRGNERVIADSRNIVGDSNYIPTDPKELCNRIFTTCYMGSDQSSKDTKKRASALAAELGSYHLEINIETAVKAVIGIFTTAFSLIPKFRAYGGSDRENLALQNIQARLRMVLAYLFAQLSLWARGKPGGLLVLGSANVDECLRGYMTKYDCSSADINPIGGISKTDLKSFIRYCVDHFKWTSLNSIYAAPPTAELEPLKDGELSQTDEQDMGMTYDELSIYGKLRKQAMCGPYSMFCKLYGLWSDKFSHIQIGTKVKYFFRCYAINRHKMTVATPSYHAESYSPDDNRFDQRPFLYPADFTWQFRAIDEEVGNIDRKRNLEKKAKTTEKTIGVVV</sequence>
<dbReference type="GO" id="GO:0005524">
    <property type="term" value="F:ATP binding"/>
    <property type="evidence" value="ECO:0007669"/>
    <property type="project" value="UniProtKB-UniRule"/>
</dbReference>
<dbReference type="SUPFAM" id="SSF52402">
    <property type="entry name" value="Adenine nucleotide alpha hydrolases-like"/>
    <property type="match status" value="1"/>
</dbReference>
<evidence type="ECO:0000256" key="6">
    <source>
        <dbReference type="ARBA" id="ARBA00022741"/>
    </source>
</evidence>
<keyword evidence="13" id="KW-1185">Reference proteome</keyword>
<dbReference type="PIRSF" id="PIRSF006630">
    <property type="entry name" value="NADS_GAT"/>
    <property type="match status" value="1"/>
</dbReference>